<keyword evidence="4 5" id="KW-0269">Exonuclease</keyword>
<gene>
    <name evidence="5 10" type="primary">xseA</name>
    <name evidence="10" type="ORF">NUTIK01_20860</name>
</gene>
<keyword evidence="3 5" id="KW-0378">Hydrolase</keyword>
<dbReference type="CDD" id="cd04489">
    <property type="entry name" value="ExoVII_LU_OBF"/>
    <property type="match status" value="1"/>
</dbReference>
<comment type="subunit">
    <text evidence="5">Heterooligomer composed of large and small subunits.</text>
</comment>
<feature type="region of interest" description="Disordered" evidence="7">
    <location>
        <begin position="462"/>
        <end position="491"/>
    </location>
</feature>
<dbReference type="InterPro" id="IPR020579">
    <property type="entry name" value="Exonuc_VII_lsu_C"/>
</dbReference>
<keyword evidence="2 5" id="KW-0540">Nuclease</keyword>
<comment type="subcellular location">
    <subcellularLocation>
        <location evidence="5 6">Cytoplasm</location>
    </subcellularLocation>
</comment>
<dbReference type="RefSeq" id="WP_317975005.1">
    <property type="nucleotide sequence ID" value="NZ_BTFW01000001.1"/>
</dbReference>
<evidence type="ECO:0000256" key="7">
    <source>
        <dbReference type="SAM" id="MobiDB-lite"/>
    </source>
</evidence>
<evidence type="ECO:0000259" key="8">
    <source>
        <dbReference type="Pfam" id="PF02601"/>
    </source>
</evidence>
<evidence type="ECO:0000313" key="10">
    <source>
        <dbReference type="EMBL" id="GMM61309.1"/>
    </source>
</evidence>
<dbReference type="Pfam" id="PF02601">
    <property type="entry name" value="Exonuc_VII_L"/>
    <property type="match status" value="1"/>
</dbReference>
<dbReference type="Proteomes" id="UP001187221">
    <property type="component" value="Unassembled WGS sequence"/>
</dbReference>
<evidence type="ECO:0000256" key="1">
    <source>
        <dbReference type="ARBA" id="ARBA00022490"/>
    </source>
</evidence>
<evidence type="ECO:0000256" key="2">
    <source>
        <dbReference type="ARBA" id="ARBA00022722"/>
    </source>
</evidence>
<dbReference type="Pfam" id="PF13742">
    <property type="entry name" value="tRNA_anti_2"/>
    <property type="match status" value="1"/>
</dbReference>
<evidence type="ECO:0000256" key="3">
    <source>
        <dbReference type="ARBA" id="ARBA00022801"/>
    </source>
</evidence>
<feature type="domain" description="OB-fold nucleic acid binding" evidence="9">
    <location>
        <begin position="31"/>
        <end position="124"/>
    </location>
</feature>
<dbReference type="EMBL" id="BTFW01000001">
    <property type="protein sequence ID" value="GMM61309.1"/>
    <property type="molecule type" value="Genomic_DNA"/>
</dbReference>
<evidence type="ECO:0000256" key="6">
    <source>
        <dbReference type="RuleBase" id="RU004355"/>
    </source>
</evidence>
<feature type="compositionally biased region" description="Low complexity" evidence="7">
    <location>
        <begin position="468"/>
        <end position="477"/>
    </location>
</feature>
<evidence type="ECO:0000313" key="11">
    <source>
        <dbReference type="Proteomes" id="UP001187221"/>
    </source>
</evidence>
<accession>A0ABQ6P9P9</accession>
<name>A0ABQ6P9P9_9SPHN</name>
<proteinExistence type="inferred from homology"/>
<dbReference type="HAMAP" id="MF_00378">
    <property type="entry name" value="Exonuc_7_L"/>
    <property type="match status" value="1"/>
</dbReference>
<evidence type="ECO:0000256" key="4">
    <source>
        <dbReference type="ARBA" id="ARBA00022839"/>
    </source>
</evidence>
<evidence type="ECO:0000256" key="5">
    <source>
        <dbReference type="HAMAP-Rule" id="MF_00378"/>
    </source>
</evidence>
<dbReference type="PANTHER" id="PTHR30008:SF0">
    <property type="entry name" value="EXODEOXYRIBONUCLEASE 7 LARGE SUBUNIT"/>
    <property type="match status" value="1"/>
</dbReference>
<comment type="similarity">
    <text evidence="5 6">Belongs to the XseA family.</text>
</comment>
<comment type="function">
    <text evidence="5">Bidirectionally degrades single-stranded DNA into large acid-insoluble oligonucleotides, which are then degraded further into small acid-soluble oligonucleotides.</text>
</comment>
<evidence type="ECO:0000259" key="9">
    <source>
        <dbReference type="Pfam" id="PF13742"/>
    </source>
</evidence>
<feature type="domain" description="Exonuclease VII large subunit C-terminal" evidence="8">
    <location>
        <begin position="147"/>
        <end position="463"/>
    </location>
</feature>
<dbReference type="InterPro" id="IPR025824">
    <property type="entry name" value="OB-fold_nuc-bd_dom"/>
</dbReference>
<comment type="caution">
    <text evidence="10">The sequence shown here is derived from an EMBL/GenBank/DDBJ whole genome shotgun (WGS) entry which is preliminary data.</text>
</comment>
<protein>
    <recommendedName>
        <fullName evidence="5">Exodeoxyribonuclease 7 large subunit</fullName>
        <ecNumber evidence="5">3.1.11.6</ecNumber>
    </recommendedName>
    <alternativeName>
        <fullName evidence="5">Exodeoxyribonuclease VII large subunit</fullName>
        <shortName evidence="5">Exonuclease VII large subunit</shortName>
    </alternativeName>
</protein>
<dbReference type="InterPro" id="IPR003753">
    <property type="entry name" value="Exonuc_VII_L"/>
</dbReference>
<reference evidence="10 11" key="1">
    <citation type="submission" date="2023-06" db="EMBL/GenBank/DDBJ databases">
        <title>Draft genome sequence of Novosphingobium sp. strain IK01.</title>
        <authorList>
            <person name="Hatamoto M."/>
            <person name="Ikarashi T."/>
            <person name="Yamaguchi T."/>
        </authorList>
    </citation>
    <scope>NUCLEOTIDE SEQUENCE [LARGE SCALE GENOMIC DNA]</scope>
    <source>
        <strain evidence="10 11">IK01</strain>
    </source>
</reference>
<keyword evidence="11" id="KW-1185">Reference proteome</keyword>
<dbReference type="PANTHER" id="PTHR30008">
    <property type="entry name" value="EXODEOXYRIBONUCLEASE 7 LARGE SUBUNIT"/>
    <property type="match status" value="1"/>
</dbReference>
<dbReference type="EC" id="3.1.11.6" evidence="5"/>
<sequence length="491" mass="53099">MAFPSAPFDDDDVLKNGLLAGERAGDNAPALSISEISALLKRTVEDRFGFVRVRGELSGVKRAASGHVYLSLKDENARLDGVMWRGNAGRLNFRVEDGIEVVATGKLTTYPGRSNYQIVIDRMEIAGEGALLALLEKTKARLEAEGLFAPARKRRLPFLPRVIGVITSPTGAVIRDILHRLSDRFPSHVVVWPVLVQGQGAAGQVAAALRGFSDLPSDGAVPRPDVVIVARGGGSIEDLWSFNEEEVVRAIAASTIPVISAVGHETDTTLADFAADLRAPTPTAAAELAVPVRAELAAQVHDLQARRGRAMARLMAQARERLDARAQRLPVPHALLNPQAQRLDDLSERLNRALVHRTELAAGLLARHGGALRPALLTQRLARERERLDAWRLRPEVLLQRIGHGRAQIEALDRLRRSLDPEAPLQRGYVLVTDGAGHVVKDRASAAEQPVLTLKFADGTLEVSTGEAPPSSASPARPRGRRAVDSQPKLL</sequence>
<comment type="catalytic activity">
    <reaction evidence="5 6">
        <text>Exonucleolytic cleavage in either 5'- to 3'- or 3'- to 5'-direction to yield nucleoside 5'-phosphates.</text>
        <dbReference type="EC" id="3.1.11.6"/>
    </reaction>
</comment>
<organism evidence="10 11">
    <name type="scientific">Novosphingobium pituita</name>
    <dbReference type="NCBI Taxonomy" id="3056842"/>
    <lineage>
        <taxon>Bacteria</taxon>
        <taxon>Pseudomonadati</taxon>
        <taxon>Pseudomonadota</taxon>
        <taxon>Alphaproteobacteria</taxon>
        <taxon>Sphingomonadales</taxon>
        <taxon>Sphingomonadaceae</taxon>
        <taxon>Novosphingobium</taxon>
    </lineage>
</organism>
<dbReference type="NCBIfam" id="TIGR00237">
    <property type="entry name" value="xseA"/>
    <property type="match status" value="1"/>
</dbReference>
<keyword evidence="1 5" id="KW-0963">Cytoplasm</keyword>